<dbReference type="Pfam" id="PF03330">
    <property type="entry name" value="DPBB_1"/>
    <property type="match status" value="1"/>
</dbReference>
<name>A0ABV8E8D7_9HYPH</name>
<feature type="chain" id="PRO_5045730853" description="Endolytic peptidoglycan transglycosylase RlpA" evidence="6">
    <location>
        <begin position="29"/>
        <end position="404"/>
    </location>
</feature>
<feature type="signal peptide" evidence="6">
    <location>
        <begin position="1"/>
        <end position="28"/>
    </location>
</feature>
<dbReference type="CDD" id="cd22268">
    <property type="entry name" value="DPBB_RlpA-like"/>
    <property type="match status" value="1"/>
</dbReference>
<dbReference type="PANTHER" id="PTHR34183:SF1">
    <property type="entry name" value="ENDOLYTIC PEPTIDOGLYCAN TRANSGLYCOSYLASE RLPA"/>
    <property type="match status" value="1"/>
</dbReference>
<keyword evidence="3" id="KW-0564">Palmitate</keyword>
<dbReference type="InterPro" id="IPR034718">
    <property type="entry name" value="RlpA"/>
</dbReference>
<evidence type="ECO:0000259" key="7">
    <source>
        <dbReference type="Pfam" id="PF03330"/>
    </source>
</evidence>
<evidence type="ECO:0000256" key="4">
    <source>
        <dbReference type="RuleBase" id="RU003495"/>
    </source>
</evidence>
<comment type="function">
    <text evidence="3">Lytic transglycosylase with a strong preference for naked glycan strands that lack stem peptides.</text>
</comment>
<keyword evidence="1 3" id="KW-0456">Lyase</keyword>
<keyword evidence="9" id="KW-1185">Reference proteome</keyword>
<proteinExistence type="inferred from homology"/>
<dbReference type="PANTHER" id="PTHR34183">
    <property type="entry name" value="ENDOLYTIC PEPTIDOGLYCAN TRANSGLYCOSYLASE RLPA"/>
    <property type="match status" value="1"/>
</dbReference>
<dbReference type="RefSeq" id="WP_247259544.1">
    <property type="nucleotide sequence ID" value="NZ_JALJQZ010000003.1"/>
</dbReference>
<dbReference type="EMBL" id="JBHSBD010000049">
    <property type="protein sequence ID" value="MFC3968742.1"/>
    <property type="molecule type" value="Genomic_DNA"/>
</dbReference>
<dbReference type="InterPro" id="IPR012997">
    <property type="entry name" value="RplA"/>
</dbReference>
<dbReference type="NCBIfam" id="TIGR00413">
    <property type="entry name" value="rlpA"/>
    <property type="match status" value="1"/>
</dbReference>
<accession>A0ABV8E8D7</accession>
<keyword evidence="6" id="KW-0732">Signal</keyword>
<evidence type="ECO:0000313" key="8">
    <source>
        <dbReference type="EMBL" id="MFC3968742.1"/>
    </source>
</evidence>
<evidence type="ECO:0000256" key="1">
    <source>
        <dbReference type="ARBA" id="ARBA00023239"/>
    </source>
</evidence>
<dbReference type="HAMAP" id="MF_02071">
    <property type="entry name" value="RlpA"/>
    <property type="match status" value="1"/>
</dbReference>
<protein>
    <recommendedName>
        <fullName evidence="3">Endolytic peptidoglycan transglycosylase RlpA</fullName>
        <ecNumber evidence="3">4.2.2.-</ecNumber>
    </recommendedName>
</protein>
<dbReference type="EC" id="4.2.2.-" evidence="3"/>
<dbReference type="Gene3D" id="2.40.40.10">
    <property type="entry name" value="RlpA-like domain"/>
    <property type="match status" value="1"/>
</dbReference>
<dbReference type="Proteomes" id="UP001595697">
    <property type="component" value="Unassembled WGS sequence"/>
</dbReference>
<keyword evidence="3" id="KW-0449">Lipoprotein</keyword>
<evidence type="ECO:0000313" key="9">
    <source>
        <dbReference type="Proteomes" id="UP001595697"/>
    </source>
</evidence>
<keyword evidence="2 3" id="KW-0961">Cell wall biogenesis/degradation</keyword>
<dbReference type="InterPro" id="IPR009009">
    <property type="entry name" value="RlpA-like_DPBB"/>
</dbReference>
<sequence>MSSRKNKLVLGAKWLGVAFVCASMASCASTSNTPTAAKKNKPKSKEYFAESEYGVKASPRVVADGQPVPKGGGRYMVGNPYEVKGKVYVPKEDPNYNKTGLASWYGSAFHGRYTANGEVYDSEHLSAAHPTFPLPSYARVTNMDTGSSVVVRVNDRGPFHSGRIIDVSDKTAELLDFKRIGTARVNVQYVGKADLSGHDMPYLMASYVRKGSRLPGIYPDPQIATGVMVASNQPLGDQLQSFARNGGTTTPAARPNTPKAAKPETRMPAAPVMAQTAAVSAPKPVQTAAISAPKPSDRPANLPNARPQVAAAAPVVAPVTSRPVAAPVHAPQPAQVAVATPQPKNAVQPVKRSAAPAYTSETAYAAPAKRAPSGPQVVFGNVILRDDGMMQQVNDSAGQKPAKR</sequence>
<organism evidence="8 9">
    <name type="scientific">Rhizobium lemnae</name>
    <dbReference type="NCBI Taxonomy" id="1214924"/>
    <lineage>
        <taxon>Bacteria</taxon>
        <taxon>Pseudomonadati</taxon>
        <taxon>Pseudomonadota</taxon>
        <taxon>Alphaproteobacteria</taxon>
        <taxon>Hyphomicrobiales</taxon>
        <taxon>Rhizobiaceae</taxon>
        <taxon>Rhizobium/Agrobacterium group</taxon>
        <taxon>Rhizobium</taxon>
    </lineage>
</organism>
<dbReference type="InterPro" id="IPR036908">
    <property type="entry name" value="RlpA-like_sf"/>
</dbReference>
<evidence type="ECO:0000256" key="2">
    <source>
        <dbReference type="ARBA" id="ARBA00023316"/>
    </source>
</evidence>
<keyword evidence="3" id="KW-1003">Cell membrane</keyword>
<evidence type="ECO:0000256" key="6">
    <source>
        <dbReference type="SAM" id="SignalP"/>
    </source>
</evidence>
<feature type="region of interest" description="Disordered" evidence="5">
    <location>
        <begin position="244"/>
        <end position="266"/>
    </location>
</feature>
<gene>
    <name evidence="3" type="primary">rlpA</name>
    <name evidence="8" type="ORF">ACFOVS_11495</name>
</gene>
<comment type="caution">
    <text evidence="8">The sequence shown here is derived from an EMBL/GenBank/DDBJ whole genome shotgun (WGS) entry which is preliminary data.</text>
</comment>
<dbReference type="PROSITE" id="PS51257">
    <property type="entry name" value="PROKAR_LIPOPROTEIN"/>
    <property type="match status" value="1"/>
</dbReference>
<feature type="domain" description="RlpA-like protein double-psi beta-barrel" evidence="7">
    <location>
        <begin position="98"/>
        <end position="186"/>
    </location>
</feature>
<dbReference type="SUPFAM" id="SSF50685">
    <property type="entry name" value="Barwin-like endoglucanases"/>
    <property type="match status" value="1"/>
</dbReference>
<reference evidence="9" key="1">
    <citation type="journal article" date="2019" name="Int. J. Syst. Evol. Microbiol.">
        <title>The Global Catalogue of Microorganisms (GCM) 10K type strain sequencing project: providing services to taxonomists for standard genome sequencing and annotation.</title>
        <authorList>
            <consortium name="The Broad Institute Genomics Platform"/>
            <consortium name="The Broad Institute Genome Sequencing Center for Infectious Disease"/>
            <person name="Wu L."/>
            <person name="Ma J."/>
        </authorList>
    </citation>
    <scope>NUCLEOTIDE SEQUENCE [LARGE SCALE GENOMIC DNA]</scope>
    <source>
        <strain evidence="9">TBRC 5781</strain>
    </source>
</reference>
<comment type="subcellular location">
    <subcellularLocation>
        <location evidence="3">Cell membrane</location>
        <topology evidence="3">Lipid-anchor</topology>
    </subcellularLocation>
</comment>
<comment type="similarity">
    <text evidence="3 4">Belongs to the RlpA family.</text>
</comment>
<keyword evidence="3" id="KW-0472">Membrane</keyword>
<evidence type="ECO:0000256" key="3">
    <source>
        <dbReference type="HAMAP-Rule" id="MF_02071"/>
    </source>
</evidence>
<evidence type="ECO:0000256" key="5">
    <source>
        <dbReference type="SAM" id="MobiDB-lite"/>
    </source>
</evidence>